<keyword evidence="2" id="KW-1185">Reference proteome</keyword>
<gene>
    <name evidence="1" type="ORF">RIF29_33068</name>
</gene>
<proteinExistence type="predicted"/>
<dbReference type="EMBL" id="JAYWIO010000007">
    <property type="protein sequence ID" value="KAK7250555.1"/>
    <property type="molecule type" value="Genomic_DNA"/>
</dbReference>
<dbReference type="AlphaFoldDB" id="A0AAN9E7C5"/>
<name>A0AAN9E7C5_CROPI</name>
<sequence>MSKTSLIQKTRIQALSILLPQAFPDSKDLTAISAKLDQVENFKPKLDEDEENFEEQDFTFSCANPQGLLIYADEMFYNGHIQPIFPNSNQSGLFVNTQKKETSSLCPPLKKRFIAQRNCNSSNLDYKLEEPYCKWQEK</sequence>
<protein>
    <submittedName>
        <fullName evidence="1">Uncharacterized protein</fullName>
    </submittedName>
</protein>
<evidence type="ECO:0000313" key="1">
    <source>
        <dbReference type="EMBL" id="KAK7250555.1"/>
    </source>
</evidence>
<comment type="caution">
    <text evidence="1">The sequence shown here is derived from an EMBL/GenBank/DDBJ whole genome shotgun (WGS) entry which is preliminary data.</text>
</comment>
<evidence type="ECO:0000313" key="2">
    <source>
        <dbReference type="Proteomes" id="UP001372338"/>
    </source>
</evidence>
<reference evidence="1 2" key="1">
    <citation type="submission" date="2024-01" db="EMBL/GenBank/DDBJ databases">
        <title>The genomes of 5 underutilized Papilionoideae crops provide insights into root nodulation and disease resistanc.</title>
        <authorList>
            <person name="Yuan L."/>
        </authorList>
    </citation>
    <scope>NUCLEOTIDE SEQUENCE [LARGE SCALE GENOMIC DNA]</scope>
    <source>
        <strain evidence="1">ZHUSHIDOU_FW_LH</strain>
        <tissue evidence="1">Leaf</tissue>
    </source>
</reference>
<organism evidence="1 2">
    <name type="scientific">Crotalaria pallida</name>
    <name type="common">Smooth rattlebox</name>
    <name type="synonym">Crotalaria striata</name>
    <dbReference type="NCBI Taxonomy" id="3830"/>
    <lineage>
        <taxon>Eukaryota</taxon>
        <taxon>Viridiplantae</taxon>
        <taxon>Streptophyta</taxon>
        <taxon>Embryophyta</taxon>
        <taxon>Tracheophyta</taxon>
        <taxon>Spermatophyta</taxon>
        <taxon>Magnoliopsida</taxon>
        <taxon>eudicotyledons</taxon>
        <taxon>Gunneridae</taxon>
        <taxon>Pentapetalae</taxon>
        <taxon>rosids</taxon>
        <taxon>fabids</taxon>
        <taxon>Fabales</taxon>
        <taxon>Fabaceae</taxon>
        <taxon>Papilionoideae</taxon>
        <taxon>50 kb inversion clade</taxon>
        <taxon>genistoids sensu lato</taxon>
        <taxon>core genistoids</taxon>
        <taxon>Crotalarieae</taxon>
        <taxon>Crotalaria</taxon>
    </lineage>
</organism>
<accession>A0AAN9E7C5</accession>
<dbReference type="Proteomes" id="UP001372338">
    <property type="component" value="Unassembled WGS sequence"/>
</dbReference>